<dbReference type="AlphaFoldDB" id="A0A0A0JW05"/>
<comment type="caution">
    <text evidence="2">The sequence shown here is derived from an EMBL/GenBank/DDBJ whole genome shotgun (WGS) entry which is preliminary data.</text>
</comment>
<dbReference type="OrthoDB" id="4843848at2"/>
<proteinExistence type="predicted"/>
<dbReference type="RefSeq" id="WP_035937832.1">
    <property type="nucleotide sequence ID" value="NZ_AVPL01000029.1"/>
</dbReference>
<evidence type="ECO:0000313" key="2">
    <source>
        <dbReference type="EMBL" id="KGN40859.1"/>
    </source>
</evidence>
<sequence length="89" mass="9295">MSETFGSGDKGDAVRDEVRLDLDEDKLDTWEDVRGDYAVDPESDVARPAVVEGDEGDRDSDTSGVSGDVADDGPGDGDAADGSARDDES</sequence>
<keyword evidence="3" id="KW-1185">Reference proteome</keyword>
<name>A0A0A0JW05_9MICO</name>
<protein>
    <submittedName>
        <fullName evidence="2">Uncharacterized protein</fullName>
    </submittedName>
</protein>
<organism evidence="2 3">
    <name type="scientific">Knoellia aerolata DSM 18566</name>
    <dbReference type="NCBI Taxonomy" id="1385519"/>
    <lineage>
        <taxon>Bacteria</taxon>
        <taxon>Bacillati</taxon>
        <taxon>Actinomycetota</taxon>
        <taxon>Actinomycetes</taxon>
        <taxon>Micrococcales</taxon>
        <taxon>Intrasporangiaceae</taxon>
        <taxon>Knoellia</taxon>
    </lineage>
</organism>
<dbReference type="EMBL" id="AVPL01000029">
    <property type="protein sequence ID" value="KGN40859.1"/>
    <property type="molecule type" value="Genomic_DNA"/>
</dbReference>
<feature type="compositionally biased region" description="Acidic residues" evidence="1">
    <location>
        <begin position="69"/>
        <end position="79"/>
    </location>
</feature>
<feature type="compositionally biased region" description="Basic and acidic residues" evidence="1">
    <location>
        <begin position="9"/>
        <end position="37"/>
    </location>
</feature>
<accession>A0A0A0JW05</accession>
<dbReference type="Proteomes" id="UP000030013">
    <property type="component" value="Unassembled WGS sequence"/>
</dbReference>
<evidence type="ECO:0000256" key="1">
    <source>
        <dbReference type="SAM" id="MobiDB-lite"/>
    </source>
</evidence>
<feature type="region of interest" description="Disordered" evidence="1">
    <location>
        <begin position="1"/>
        <end position="89"/>
    </location>
</feature>
<reference evidence="2 3" key="1">
    <citation type="submission" date="2013-08" db="EMBL/GenBank/DDBJ databases">
        <title>The genome sequence of Knoellia aerolata.</title>
        <authorList>
            <person name="Zhu W."/>
            <person name="Wang G."/>
        </authorList>
    </citation>
    <scope>NUCLEOTIDE SEQUENCE [LARGE SCALE GENOMIC DNA]</scope>
    <source>
        <strain evidence="2 3">DSM 18566</strain>
    </source>
</reference>
<evidence type="ECO:0000313" key="3">
    <source>
        <dbReference type="Proteomes" id="UP000030013"/>
    </source>
</evidence>
<gene>
    <name evidence="2" type="ORF">N801_10760</name>
</gene>